<dbReference type="EMBL" id="AC069324">
    <property type="protein sequence ID" value="AAL75758.1"/>
    <property type="molecule type" value="Genomic_DNA"/>
</dbReference>
<accession>A0A5S6R9U4</accession>
<proteinExistence type="predicted"/>
<reference evidence="3" key="2">
    <citation type="submission" date="2002-03" db="EMBL/GenBank/DDBJ databases">
        <title>Rice Genomic Sequence.</title>
        <authorList>
            <person name="Wing R.A."/>
            <person name="Yu Y."/>
            <person name="Soderlund C."/>
            <person name="Chen M."/>
            <person name="Kim H.-R."/>
            <person name="Rambo T."/>
            <person name="Saski C."/>
            <person name="Henry D."/>
            <person name="Oates R."/>
            <person name="Simmons J."/>
        </authorList>
    </citation>
    <scope>NUCLEOTIDE SEQUENCE</scope>
</reference>
<evidence type="ECO:0000256" key="1">
    <source>
        <dbReference type="SAM" id="MobiDB-lite"/>
    </source>
</evidence>
<evidence type="ECO:0000313" key="3">
    <source>
        <dbReference type="EMBL" id="AAL91606.1"/>
    </source>
</evidence>
<feature type="compositionally biased region" description="Basic and acidic residues" evidence="1">
    <location>
        <begin position="155"/>
        <end position="172"/>
    </location>
</feature>
<dbReference type="EMBL" id="AC099400">
    <property type="protein sequence ID" value="AAL91606.1"/>
    <property type="molecule type" value="Genomic_DNA"/>
</dbReference>
<dbReference type="Proteomes" id="UP000000763">
    <property type="component" value="Chromosome 10"/>
</dbReference>
<name>A0A5S6R9U4_ORYSJ</name>
<protein>
    <submittedName>
        <fullName evidence="2">Pol polyprotein</fullName>
    </submittedName>
</protein>
<sequence>MASMKYDLPLLDYKTRFSLWQVKMRAVLAQTSDLDEALESFGKKKMTEWTAEEKRKDRKALSLIQLHLSNDILQEVLQEKTAAELWLKLESICMSKDLTREWFCVEPYIGLQGDHCRPSVDGAEVYEALQNREKMKGMVQSDVSSSKGEALQVRGRSEQRTYNDSNDRDKSQSRGCSKSRGKKFCKYCKKKNHFIEECWKLQNKEKRKSDVLPSQPLTIRNGHPPFTWPSEPGICQQTAATSHT</sequence>
<reference evidence="4" key="4">
    <citation type="journal article" date="2008" name="Nucleic Acids Res.">
        <title>The rice annotation project database (RAP-DB): 2008 update.</title>
        <authorList>
            <consortium name="The rice annotation project (RAP)"/>
        </authorList>
    </citation>
    <scope>GENOME REANNOTATION</scope>
    <source>
        <strain evidence="4">cv. Nipponbare</strain>
    </source>
</reference>
<dbReference type="Pfam" id="PF14223">
    <property type="entry name" value="Retrotran_gag_2"/>
    <property type="match status" value="1"/>
</dbReference>
<evidence type="ECO:0000313" key="4">
    <source>
        <dbReference type="Proteomes" id="UP000000763"/>
    </source>
</evidence>
<feature type="region of interest" description="Disordered" evidence="1">
    <location>
        <begin position="136"/>
        <end position="179"/>
    </location>
</feature>
<gene>
    <name evidence="3" type="primary">OSJNBa0096E22.12</name>
    <name evidence="2" type="ORF">OSJNBa0071K19.2</name>
</gene>
<feature type="region of interest" description="Disordered" evidence="1">
    <location>
        <begin position="209"/>
        <end position="244"/>
    </location>
</feature>
<reference evidence="2" key="1">
    <citation type="submission" date="2002-02" db="EMBL/GenBank/DDBJ databases">
        <title>Rice Genomic Sequence.</title>
        <authorList>
            <person name="Wing R.A."/>
            <person name="Frisch D."/>
            <person name="Presting G."/>
            <person name="Wood T."/>
            <person name="Yu Y."/>
            <person name="Soderlund C."/>
            <person name="Kim H.-R."/>
            <person name="Rambo T."/>
            <person name="Henry D."/>
            <person name="Simmons J."/>
            <person name="Wilson R."/>
            <person name="Johnson D."/>
            <person name="Bradshaw H."/>
            <person name="Du H."/>
        </authorList>
    </citation>
    <scope>NUCLEOTIDE SEQUENCE</scope>
</reference>
<reference evidence="4" key="3">
    <citation type="journal article" date="2005" name="Nature">
        <title>The map-based sequence of the rice genome.</title>
        <authorList>
            <consortium name="International rice genome sequencing project (IRGSP)"/>
            <person name="Matsumoto T."/>
            <person name="Wu J."/>
            <person name="Kanamori H."/>
            <person name="Katayose Y."/>
            <person name="Fujisawa M."/>
            <person name="Namiki N."/>
            <person name="Mizuno H."/>
            <person name="Yamamoto K."/>
            <person name="Antonio B.A."/>
            <person name="Baba T."/>
            <person name="Sakata K."/>
            <person name="Nagamura Y."/>
            <person name="Aoki H."/>
            <person name="Arikawa K."/>
            <person name="Arita K."/>
            <person name="Bito T."/>
            <person name="Chiden Y."/>
            <person name="Fujitsuka N."/>
            <person name="Fukunaka R."/>
            <person name="Hamada M."/>
            <person name="Harada C."/>
            <person name="Hayashi A."/>
            <person name="Hijishita S."/>
            <person name="Honda M."/>
            <person name="Hosokawa S."/>
            <person name="Ichikawa Y."/>
            <person name="Idonuma A."/>
            <person name="Iijima M."/>
            <person name="Ikeda M."/>
            <person name="Ikeno M."/>
            <person name="Ito K."/>
            <person name="Ito S."/>
            <person name="Ito T."/>
            <person name="Ito Y."/>
            <person name="Ito Y."/>
            <person name="Iwabuchi A."/>
            <person name="Kamiya K."/>
            <person name="Karasawa W."/>
            <person name="Kurita K."/>
            <person name="Katagiri S."/>
            <person name="Kikuta A."/>
            <person name="Kobayashi H."/>
            <person name="Kobayashi N."/>
            <person name="Machita K."/>
            <person name="Maehara T."/>
            <person name="Masukawa M."/>
            <person name="Mizubayashi T."/>
            <person name="Mukai Y."/>
            <person name="Nagasaki H."/>
            <person name="Nagata Y."/>
            <person name="Naito S."/>
            <person name="Nakashima M."/>
            <person name="Nakama Y."/>
            <person name="Nakamichi Y."/>
            <person name="Nakamura M."/>
            <person name="Meguro A."/>
            <person name="Negishi M."/>
            <person name="Ohta I."/>
            <person name="Ohta T."/>
            <person name="Okamoto M."/>
            <person name="Ono N."/>
            <person name="Saji S."/>
            <person name="Sakaguchi M."/>
            <person name="Sakai K."/>
            <person name="Shibata M."/>
            <person name="Shimokawa T."/>
            <person name="Song J."/>
            <person name="Takazaki Y."/>
            <person name="Terasawa K."/>
            <person name="Tsugane M."/>
            <person name="Tsuji K."/>
            <person name="Ueda S."/>
            <person name="Waki K."/>
            <person name="Yamagata H."/>
            <person name="Yamamoto M."/>
            <person name="Yamamoto S."/>
            <person name="Yamane H."/>
            <person name="Yoshiki S."/>
            <person name="Yoshihara R."/>
            <person name="Yukawa K."/>
            <person name="Zhong H."/>
            <person name="Yano M."/>
            <person name="Yuan Q."/>
            <person name="Ouyang S."/>
            <person name="Liu J."/>
            <person name="Jones K.M."/>
            <person name="Gansberger K."/>
            <person name="Moffat K."/>
            <person name="Hill J."/>
            <person name="Bera J."/>
            <person name="Fadrosh D."/>
            <person name="Jin S."/>
            <person name="Johri S."/>
            <person name="Kim M."/>
            <person name="Overton L."/>
            <person name="Reardon M."/>
            <person name="Tsitrin T."/>
            <person name="Vuong H."/>
            <person name="Weaver B."/>
            <person name="Ciecko A."/>
            <person name="Tallon L."/>
            <person name="Jackson J."/>
            <person name="Pai G."/>
            <person name="Aken S.V."/>
            <person name="Utterback T."/>
            <person name="Reidmuller S."/>
            <person name="Feldblyum T."/>
            <person name="Hsiao J."/>
            <person name="Zismann V."/>
            <person name="Iobst S."/>
            <person name="de Vazeille A.R."/>
            <person name="Buell C.R."/>
            <person name="Ying K."/>
            <person name="Li Y."/>
            <person name="Lu T."/>
            <person name="Huang Y."/>
            <person name="Zhao Q."/>
            <person name="Feng Q."/>
            <person name="Zhang L."/>
            <person name="Zhu J."/>
            <person name="Weng Q."/>
            <person name="Mu J."/>
            <person name="Lu Y."/>
            <person name="Fan D."/>
            <person name="Liu Y."/>
            <person name="Guan J."/>
            <person name="Zhang Y."/>
            <person name="Yu S."/>
            <person name="Liu X."/>
            <person name="Zhang Y."/>
            <person name="Hong G."/>
            <person name="Han B."/>
            <person name="Choisne N."/>
            <person name="Demange N."/>
            <person name="Orjeda G."/>
            <person name="Samain S."/>
            <person name="Cattolico L."/>
            <person name="Pelletier E."/>
            <person name="Couloux A."/>
            <person name="Segurens B."/>
            <person name="Wincker P."/>
            <person name="D'Hont A."/>
            <person name="Scarpelli C."/>
            <person name="Weissenbach J."/>
            <person name="Salanoubat M."/>
            <person name="Quetier F."/>
            <person name="Yu Y."/>
            <person name="Kim H.R."/>
            <person name="Rambo T."/>
            <person name="Currie J."/>
            <person name="Collura K."/>
            <person name="Luo M."/>
            <person name="Yang T."/>
            <person name="Ammiraju J.S.S."/>
            <person name="Engler F."/>
            <person name="Soderlund C."/>
            <person name="Wing R.A."/>
            <person name="Palmer L.E."/>
            <person name="de la Bastide M."/>
            <person name="Spiegel L."/>
            <person name="Nascimento L."/>
            <person name="Zutavern T."/>
            <person name="O'Shaughnessy A."/>
            <person name="Dike S."/>
            <person name="Dedhia N."/>
            <person name="Preston R."/>
            <person name="Balija V."/>
            <person name="McCombie W.R."/>
            <person name="Chow T."/>
            <person name="Chen H."/>
            <person name="Chung M."/>
            <person name="Chen C."/>
            <person name="Shaw J."/>
            <person name="Wu H."/>
            <person name="Hsiao K."/>
            <person name="Chao Y."/>
            <person name="Chu M."/>
            <person name="Cheng C."/>
            <person name="Hour A."/>
            <person name="Lee P."/>
            <person name="Lin S."/>
            <person name="Lin Y."/>
            <person name="Liou J."/>
            <person name="Liu S."/>
            <person name="Hsing Y."/>
            <person name="Raghuvanshi S."/>
            <person name="Mohanty A."/>
            <person name="Bharti A.K."/>
            <person name="Gaur A."/>
            <person name="Gupta V."/>
            <person name="Kumar D."/>
            <person name="Ravi V."/>
            <person name="Vij S."/>
            <person name="Kapur A."/>
            <person name="Khurana P."/>
            <person name="Khurana P."/>
            <person name="Khurana J.P."/>
            <person name="Tyagi A.K."/>
            <person name="Gaikwad K."/>
            <person name="Singh A."/>
            <person name="Dalal V."/>
            <person name="Srivastava S."/>
            <person name="Dixit A."/>
            <person name="Pal A.K."/>
            <person name="Ghazi I.A."/>
            <person name="Yadav M."/>
            <person name="Pandit A."/>
            <person name="Bhargava A."/>
            <person name="Sureshbabu K."/>
            <person name="Batra K."/>
            <person name="Sharma T.R."/>
            <person name="Mohapatra T."/>
            <person name="Singh N.K."/>
            <person name="Messing J."/>
            <person name="Nelson A.B."/>
            <person name="Fuks G."/>
            <person name="Kavchok S."/>
            <person name="Keizer G."/>
            <person name="Linton E."/>
            <person name="Llaca V."/>
            <person name="Song R."/>
            <person name="Tanyolac B."/>
            <person name="Young S."/>
            <person name="Ho-Il K."/>
            <person name="Hahn J.H."/>
            <person name="Sangsakoo G."/>
            <person name="Vanavichit A."/>
            <person name="de Mattos Luiz.A.T."/>
            <person name="Zimmer P.D."/>
            <person name="Malone G."/>
            <person name="Dellagostin O."/>
            <person name="de Oliveira A.C."/>
            <person name="Bevan M."/>
            <person name="Bancroft I."/>
            <person name="Minx P."/>
            <person name="Cordum H."/>
            <person name="Wilson R."/>
            <person name="Cheng Z."/>
            <person name="Jin W."/>
            <person name="Jiang J."/>
            <person name="Leong S.A."/>
            <person name="Iwama H."/>
            <person name="Gojobori T."/>
            <person name="Itoh T."/>
            <person name="Niimura Y."/>
            <person name="Fujii Y."/>
            <person name="Habara T."/>
            <person name="Sakai H."/>
            <person name="Sato Y."/>
            <person name="Wilson G."/>
            <person name="Kumar K."/>
            <person name="McCouch S."/>
            <person name="Juretic N."/>
            <person name="Hoen D."/>
            <person name="Wright S."/>
            <person name="Bruskiewich R."/>
            <person name="Bureau T."/>
            <person name="Miyao A."/>
            <person name="Hirochika H."/>
            <person name="Nishikawa T."/>
            <person name="Kadowaki K."/>
            <person name="Sugiura M."/>
            <person name="Burr B."/>
            <person name="Sasaki T."/>
        </authorList>
    </citation>
    <scope>NUCLEOTIDE SEQUENCE [LARGE SCALE GENOMIC DNA]</scope>
    <source>
        <strain evidence="4">cv. Nipponbare</strain>
    </source>
</reference>
<evidence type="ECO:0000313" key="2">
    <source>
        <dbReference type="EMBL" id="AAL75758.1"/>
    </source>
</evidence>
<organism evidence="2 4">
    <name type="scientific">Oryza sativa subsp. japonica</name>
    <name type="common">Rice</name>
    <dbReference type="NCBI Taxonomy" id="39947"/>
    <lineage>
        <taxon>Eukaryota</taxon>
        <taxon>Viridiplantae</taxon>
        <taxon>Streptophyta</taxon>
        <taxon>Embryophyta</taxon>
        <taxon>Tracheophyta</taxon>
        <taxon>Spermatophyta</taxon>
        <taxon>Magnoliopsida</taxon>
        <taxon>Liliopsida</taxon>
        <taxon>Poales</taxon>
        <taxon>Poaceae</taxon>
        <taxon>BOP clade</taxon>
        <taxon>Oryzoideae</taxon>
        <taxon>Oryzeae</taxon>
        <taxon>Oryzinae</taxon>
        <taxon>Oryza</taxon>
        <taxon>Oryza sativa</taxon>
    </lineage>
</organism>
<feature type="compositionally biased region" description="Polar residues" evidence="1">
    <location>
        <begin position="235"/>
        <end position="244"/>
    </location>
</feature>
<dbReference type="AlphaFoldDB" id="A0A5S6R9U4"/>